<keyword evidence="5" id="KW-0350">Heme biosynthesis</keyword>
<dbReference type="Gene3D" id="3.20.20.70">
    <property type="entry name" value="Aldolase class I"/>
    <property type="match status" value="1"/>
</dbReference>
<keyword evidence="7 13" id="KW-0627">Porphyrin biosynthesis</keyword>
<dbReference type="EC" id="4.2.1.24" evidence="3 13"/>
<dbReference type="eggNOG" id="COG0113">
    <property type="taxonomic scope" value="Bacteria"/>
</dbReference>
<evidence type="ECO:0000313" key="15">
    <source>
        <dbReference type="EMBL" id="EHM12499.1"/>
    </source>
</evidence>
<dbReference type="PROSITE" id="PS00169">
    <property type="entry name" value="D_ALA_DEHYDRATASE"/>
    <property type="match status" value="1"/>
</dbReference>
<dbReference type="RefSeq" id="WP_008522315.1">
    <property type="nucleotide sequence ID" value="NZ_CM001376.1"/>
</dbReference>
<keyword evidence="11" id="KW-0862">Zinc</keyword>
<evidence type="ECO:0000256" key="12">
    <source>
        <dbReference type="PIRSR" id="PIRSR001415-5"/>
    </source>
</evidence>
<feature type="binding site" evidence="11">
    <location>
        <position position="117"/>
    </location>
    <ligand>
        <name>Zn(2+)</name>
        <dbReference type="ChEBI" id="CHEBI:29105"/>
        <note>catalytic</note>
    </ligand>
</feature>
<keyword evidence="12" id="KW-0460">Magnesium</keyword>
<gene>
    <name evidence="15" type="ORF">JonanDRAFT_0064</name>
</gene>
<evidence type="ECO:0000256" key="3">
    <source>
        <dbReference type="ARBA" id="ARBA00012053"/>
    </source>
</evidence>
<feature type="binding site" evidence="10">
    <location>
        <position position="219"/>
    </location>
    <ligand>
        <name>5-aminolevulinate</name>
        <dbReference type="ChEBI" id="CHEBI:356416"/>
        <label>1</label>
    </ligand>
</feature>
<evidence type="ECO:0000256" key="11">
    <source>
        <dbReference type="PIRSR" id="PIRSR001415-3"/>
    </source>
</evidence>
<evidence type="ECO:0000256" key="7">
    <source>
        <dbReference type="ARBA" id="ARBA00023244"/>
    </source>
</evidence>
<dbReference type="GO" id="GO:0004655">
    <property type="term" value="F:porphobilinogen synthase activity"/>
    <property type="evidence" value="ECO:0007669"/>
    <property type="project" value="UniProtKB-EC"/>
</dbReference>
<dbReference type="PANTHER" id="PTHR11458">
    <property type="entry name" value="DELTA-AMINOLEVULINIC ACID DEHYDRATASE"/>
    <property type="match status" value="1"/>
</dbReference>
<dbReference type="UniPathway" id="UPA00251">
    <property type="reaction ID" value="UER00318"/>
</dbReference>
<reference evidence="15 16" key="1">
    <citation type="submission" date="2011-11" db="EMBL/GenBank/DDBJ databases">
        <title>The Noncontiguous Finished genome of Jonquetella anthropi DSM 22815.</title>
        <authorList>
            <consortium name="US DOE Joint Genome Institute (JGI-PGF)"/>
            <person name="Lucas S."/>
            <person name="Copeland A."/>
            <person name="Lapidus A."/>
            <person name="Glavina del Rio T."/>
            <person name="Dalin E."/>
            <person name="Tice H."/>
            <person name="Bruce D."/>
            <person name="Goodwin L."/>
            <person name="Pitluck S."/>
            <person name="Peters L."/>
            <person name="Mikhailova N."/>
            <person name="Held B."/>
            <person name="Kyrpides N."/>
            <person name="Mavromatis K."/>
            <person name="Ivanova N."/>
            <person name="Markowitz V."/>
            <person name="Cheng J.-F."/>
            <person name="Hugenholtz P."/>
            <person name="Woyke T."/>
            <person name="Wu D."/>
            <person name="Gronow S."/>
            <person name="Wellnitz S."/>
            <person name="Brambilla E."/>
            <person name="Klenk H.-P."/>
            <person name="Eisen J.A."/>
        </authorList>
    </citation>
    <scope>NUCLEOTIDE SEQUENCE [LARGE SCALE GENOMIC DNA]</scope>
    <source>
        <strain evidence="15 16">DSM 22815</strain>
    </source>
</reference>
<keyword evidence="6 13" id="KW-0456">Lyase</keyword>
<dbReference type="PIRSF" id="PIRSF001415">
    <property type="entry name" value="Porphbilin_synth"/>
    <property type="match status" value="1"/>
</dbReference>
<dbReference type="SUPFAM" id="SSF51569">
    <property type="entry name" value="Aldolase"/>
    <property type="match status" value="1"/>
</dbReference>
<feature type="binding site" evidence="12">
    <location>
        <position position="235"/>
    </location>
    <ligand>
        <name>Mg(2+)</name>
        <dbReference type="ChEBI" id="CHEBI:18420"/>
    </ligand>
</feature>
<evidence type="ECO:0000256" key="4">
    <source>
        <dbReference type="ARBA" id="ARBA00020771"/>
    </source>
</evidence>
<dbReference type="InterPro" id="IPR030656">
    <property type="entry name" value="ALAD_AS"/>
</dbReference>
<dbReference type="Pfam" id="PF00490">
    <property type="entry name" value="ALAD"/>
    <property type="match status" value="1"/>
</dbReference>
<dbReference type="GO" id="GO:0008270">
    <property type="term" value="F:zinc ion binding"/>
    <property type="evidence" value="ECO:0007669"/>
    <property type="project" value="TreeGrafter"/>
</dbReference>
<feature type="binding site" evidence="11">
    <location>
        <position position="119"/>
    </location>
    <ligand>
        <name>Zn(2+)</name>
        <dbReference type="ChEBI" id="CHEBI:29105"/>
        <note>catalytic</note>
    </ligand>
</feature>
<comment type="pathway">
    <text evidence="1">Porphyrin-containing compound metabolism; protoporphyrin-IX biosynthesis; coproporphyrinogen-III from 5-aminolevulinate: step 1/4.</text>
</comment>
<feature type="binding site" evidence="10">
    <location>
        <position position="315"/>
    </location>
    <ligand>
        <name>5-aminolevulinate</name>
        <dbReference type="ChEBI" id="CHEBI:356416"/>
        <label>2</label>
    </ligand>
</feature>
<evidence type="ECO:0000256" key="5">
    <source>
        <dbReference type="ARBA" id="ARBA00023133"/>
    </source>
</evidence>
<feature type="active site" description="Schiff-base intermediate with substrate" evidence="9">
    <location>
        <position position="197"/>
    </location>
</feature>
<evidence type="ECO:0000256" key="6">
    <source>
        <dbReference type="ARBA" id="ARBA00023239"/>
    </source>
</evidence>
<evidence type="ECO:0000256" key="14">
    <source>
        <dbReference type="RuleBase" id="RU004161"/>
    </source>
</evidence>
<dbReference type="PANTHER" id="PTHR11458:SF1">
    <property type="entry name" value="DELTA-AMINOLEVULINIC ACID DEHYDRATASE"/>
    <property type="match status" value="1"/>
</dbReference>
<sequence>MNNRPRRLRRMAQLRNLVAETRVSKDSLIYPLFVTAKRDAKDEISAMPGQYHWGVDRLPELLDRLAALGVKSLLFFGLPDHKDEIGSSSWDENGPVQQALRCARFRHPEMTLIADVCLCEYTSHGHCGCLKQDDRGSWTVDNDATLPLLARAALSLLDAGADAAAPSDMMDGRVAALRQEMDRQGFLDRAIFSYAAKFASSFYGPFRQAAGSAPAVGDRKSYQMDPRNGREAIKEALLDEDEGADVLIVKPGLAYLDVVARLRERTDLPIASYWVSGEYSMIKAAAARGWIDERAVTCEAATSIIRAGAGMIITYSAPELAGWIDEGFLR</sequence>
<organism evidence="15 16">
    <name type="scientific">Jonquetella anthropi DSM 22815</name>
    <dbReference type="NCBI Taxonomy" id="885272"/>
    <lineage>
        <taxon>Bacteria</taxon>
        <taxon>Thermotogati</taxon>
        <taxon>Synergistota</taxon>
        <taxon>Synergistia</taxon>
        <taxon>Synergistales</taxon>
        <taxon>Dethiosulfovibrionaceae</taxon>
        <taxon>Jonquetella</taxon>
    </lineage>
</organism>
<dbReference type="GO" id="GO:0006782">
    <property type="term" value="P:protoporphyrinogen IX biosynthetic process"/>
    <property type="evidence" value="ECO:0007669"/>
    <property type="project" value="UniProtKB-UniPathway"/>
</dbReference>
<dbReference type="InterPro" id="IPR013785">
    <property type="entry name" value="Aldolase_TIM"/>
</dbReference>
<dbReference type="FunFam" id="3.20.20.70:FF:000019">
    <property type="entry name" value="Delta-aminolevulinic acid dehydratase"/>
    <property type="match status" value="1"/>
</dbReference>
<dbReference type="Proteomes" id="UP000003806">
    <property type="component" value="Chromosome"/>
</dbReference>
<dbReference type="AlphaFoldDB" id="H0ULN4"/>
<feature type="binding site" evidence="10">
    <location>
        <position position="207"/>
    </location>
    <ligand>
        <name>5-aminolevulinate</name>
        <dbReference type="ChEBI" id="CHEBI:356416"/>
        <label>1</label>
    </ligand>
</feature>
<dbReference type="PRINTS" id="PR00144">
    <property type="entry name" value="DALDHYDRTASE"/>
</dbReference>
<evidence type="ECO:0000256" key="13">
    <source>
        <dbReference type="RuleBase" id="RU000515"/>
    </source>
</evidence>
<keyword evidence="11" id="KW-0479">Metal-binding</keyword>
<proteinExistence type="inferred from homology"/>
<evidence type="ECO:0000256" key="1">
    <source>
        <dbReference type="ARBA" id="ARBA00004694"/>
    </source>
</evidence>
<comment type="catalytic activity">
    <reaction evidence="8 13">
        <text>2 5-aminolevulinate = porphobilinogen + 2 H2O + H(+)</text>
        <dbReference type="Rhea" id="RHEA:24064"/>
        <dbReference type="ChEBI" id="CHEBI:15377"/>
        <dbReference type="ChEBI" id="CHEBI:15378"/>
        <dbReference type="ChEBI" id="CHEBI:58126"/>
        <dbReference type="ChEBI" id="CHEBI:356416"/>
        <dbReference type="EC" id="4.2.1.24"/>
    </reaction>
</comment>
<dbReference type="HOGENOM" id="CLU_035731_0_0_0"/>
<dbReference type="InterPro" id="IPR001731">
    <property type="entry name" value="ALAD"/>
</dbReference>
<dbReference type="STRING" id="885272.JonanDRAFT_0064"/>
<dbReference type="GO" id="GO:0005829">
    <property type="term" value="C:cytosol"/>
    <property type="evidence" value="ECO:0007669"/>
    <property type="project" value="TreeGrafter"/>
</dbReference>
<accession>H0ULN4</accession>
<dbReference type="EMBL" id="CM001376">
    <property type="protein sequence ID" value="EHM12499.1"/>
    <property type="molecule type" value="Genomic_DNA"/>
</dbReference>
<feature type="active site" description="Schiff-base intermediate with substrate" evidence="9">
    <location>
        <position position="250"/>
    </location>
</feature>
<dbReference type="CDD" id="cd00384">
    <property type="entry name" value="ALAD_PBGS"/>
    <property type="match status" value="1"/>
</dbReference>
<evidence type="ECO:0000313" key="16">
    <source>
        <dbReference type="Proteomes" id="UP000003806"/>
    </source>
</evidence>
<dbReference type="NCBIfam" id="NF006762">
    <property type="entry name" value="PRK09283.1"/>
    <property type="match status" value="1"/>
</dbReference>
<protein>
    <recommendedName>
        <fullName evidence="4 13">Delta-aminolevulinic acid dehydratase</fullName>
        <ecNumber evidence="3 13">4.2.1.24</ecNumber>
    </recommendedName>
</protein>
<comment type="similarity">
    <text evidence="2 14">Belongs to the ALAD family.</text>
</comment>
<name>H0ULN4_9BACT</name>
<dbReference type="SMART" id="SM01004">
    <property type="entry name" value="ALAD"/>
    <property type="match status" value="1"/>
</dbReference>
<keyword evidence="16" id="KW-1185">Reference proteome</keyword>
<feature type="binding site" evidence="10">
    <location>
        <position position="276"/>
    </location>
    <ligand>
        <name>5-aminolevulinate</name>
        <dbReference type="ChEBI" id="CHEBI:356416"/>
        <label>2</label>
    </ligand>
</feature>
<evidence type="ECO:0000256" key="2">
    <source>
        <dbReference type="ARBA" id="ARBA00008055"/>
    </source>
</evidence>
<feature type="binding site" evidence="11">
    <location>
        <position position="127"/>
    </location>
    <ligand>
        <name>Zn(2+)</name>
        <dbReference type="ChEBI" id="CHEBI:29105"/>
        <note>catalytic</note>
    </ligand>
</feature>
<dbReference type="OrthoDB" id="9805001at2"/>
<evidence type="ECO:0000256" key="10">
    <source>
        <dbReference type="PIRSR" id="PIRSR001415-2"/>
    </source>
</evidence>
<evidence type="ECO:0000256" key="9">
    <source>
        <dbReference type="PIRSR" id="PIRSR001415-1"/>
    </source>
</evidence>
<comment type="subunit">
    <text evidence="13">Homooctamer.</text>
</comment>
<evidence type="ECO:0000256" key="8">
    <source>
        <dbReference type="ARBA" id="ARBA00047651"/>
    </source>
</evidence>